<feature type="active site" evidence="8">
    <location>
        <position position="310"/>
    </location>
</feature>
<sequence>MAAPPTAARRASGRVRRSSPDSANIDRGTTLIYSRIAGTGSYLPEKIVTNADLEKRVDTTDEWIASRTGIRERRMAADGETTGDLAFYAATHALDAAGIKGSDLDLIVLGTTTPDIIFPSTACLLQHRLGANGCAAFDVNAACSGFMYALGVADQFIRSGQAKKALVVGAETLTRMLDWSDRSTCVLFGDGAGAVVLEASSEPGIITTKLHADGAYKHLLYNPVGVSAGFQLGEPNAGVRVLMTGNEVFKVAVKTLDRIVEETLEAAGMHESDIDWLIPHQANLRIIEATAKRLKLSMERVIVTVDRHGNTSSGSVPLALDEAVRSGKVKRGQTLLLEAFGGGFTWSSALLKY</sequence>
<dbReference type="HAMAP" id="MF_01815">
    <property type="entry name" value="FabH"/>
    <property type="match status" value="1"/>
</dbReference>
<evidence type="ECO:0000256" key="5">
    <source>
        <dbReference type="ARBA" id="ARBA00023098"/>
    </source>
</evidence>
<dbReference type="Pfam" id="PF08545">
    <property type="entry name" value="ACP_syn_III"/>
    <property type="match status" value="1"/>
</dbReference>
<dbReference type="Gene3D" id="3.40.47.10">
    <property type="match status" value="1"/>
</dbReference>
<comment type="function">
    <text evidence="8">Catalyzes the condensation reaction of fatty acid synthesis by the addition to an acyl acceptor of two carbons from malonyl-ACP. Catalyzes the first condensation reaction which initiates fatty acid synthesis and may therefore play a role in governing the total rate of fatty acid production. Possesses both acetoacetyl-ACP synthase and acetyl transacylase activities. Its substrate specificity determines the biosynthesis of branched-chain and/or straight-chain of fatty acids.</text>
</comment>
<keyword evidence="3 8" id="KW-0808">Transferase</keyword>
<evidence type="ECO:0000256" key="7">
    <source>
        <dbReference type="ARBA" id="ARBA00023268"/>
    </source>
</evidence>
<comment type="domain">
    <text evidence="8">The last Arg residue of the ACP-binding site is essential for the weak association between ACP/AcpP and FabH.</text>
</comment>
<dbReference type="EMBL" id="BAAAEU010000024">
    <property type="protein sequence ID" value="GAA0719880.1"/>
    <property type="molecule type" value="Genomic_DNA"/>
</dbReference>
<comment type="catalytic activity">
    <reaction evidence="8">
        <text>malonyl-[ACP] + acetyl-CoA + H(+) = 3-oxobutanoyl-[ACP] + CO2 + CoA</text>
        <dbReference type="Rhea" id="RHEA:12080"/>
        <dbReference type="Rhea" id="RHEA-COMP:9623"/>
        <dbReference type="Rhea" id="RHEA-COMP:9625"/>
        <dbReference type="ChEBI" id="CHEBI:15378"/>
        <dbReference type="ChEBI" id="CHEBI:16526"/>
        <dbReference type="ChEBI" id="CHEBI:57287"/>
        <dbReference type="ChEBI" id="CHEBI:57288"/>
        <dbReference type="ChEBI" id="CHEBI:78449"/>
        <dbReference type="ChEBI" id="CHEBI:78450"/>
        <dbReference type="EC" id="2.3.1.180"/>
    </reaction>
</comment>
<proteinExistence type="inferred from homology"/>
<keyword evidence="8" id="KW-0012">Acyltransferase</keyword>
<feature type="domain" description="Beta-ketoacyl-[acyl-carrier-protein] synthase III C-terminal" evidence="10">
    <location>
        <begin position="264"/>
        <end position="353"/>
    </location>
</feature>
<dbReference type="InterPro" id="IPR013747">
    <property type="entry name" value="ACP_syn_III_C"/>
</dbReference>
<dbReference type="Pfam" id="PF08541">
    <property type="entry name" value="ACP_syn_III_C"/>
    <property type="match status" value="1"/>
</dbReference>
<feature type="domain" description="Beta-ketoacyl-[acyl-carrier-protein] synthase III N-terminal" evidence="11">
    <location>
        <begin position="137"/>
        <end position="214"/>
    </location>
</feature>
<keyword evidence="7 8" id="KW-0511">Multifunctional enzyme</keyword>
<feature type="region of interest" description="ACP-binding" evidence="8">
    <location>
        <begin position="281"/>
        <end position="285"/>
    </location>
</feature>
<protein>
    <recommendedName>
        <fullName evidence="8">Beta-ketoacyl-[acyl-carrier-protein] synthase III</fullName>
        <shortName evidence="8">Beta-ketoacyl-ACP synthase III</shortName>
        <shortName evidence="8">KAS III</shortName>
        <ecNumber evidence="8">2.3.1.180</ecNumber>
    </recommendedName>
    <alternativeName>
        <fullName evidence="8">3-oxoacyl-[acyl-carrier-protein] synthase 3</fullName>
    </alternativeName>
    <alternativeName>
        <fullName evidence="8">3-oxoacyl-[acyl-carrier-protein] synthase III</fullName>
    </alternativeName>
</protein>
<comment type="pathway">
    <text evidence="8">Lipid metabolism; fatty acid biosynthesis.</text>
</comment>
<evidence type="ECO:0000313" key="13">
    <source>
        <dbReference type="Proteomes" id="UP001501523"/>
    </source>
</evidence>
<dbReference type="InterPro" id="IPR004655">
    <property type="entry name" value="FabH"/>
</dbReference>
<keyword evidence="5 8" id="KW-0443">Lipid metabolism</keyword>
<dbReference type="SUPFAM" id="SSF53901">
    <property type="entry name" value="Thiolase-like"/>
    <property type="match status" value="1"/>
</dbReference>
<dbReference type="Proteomes" id="UP001501523">
    <property type="component" value="Unassembled WGS sequence"/>
</dbReference>
<evidence type="ECO:0000256" key="2">
    <source>
        <dbReference type="ARBA" id="ARBA00022516"/>
    </source>
</evidence>
<reference evidence="13" key="1">
    <citation type="journal article" date="2019" name="Int. J. Syst. Evol. Microbiol.">
        <title>The Global Catalogue of Microorganisms (GCM) 10K type strain sequencing project: providing services to taxonomists for standard genome sequencing and annotation.</title>
        <authorList>
            <consortium name="The Broad Institute Genomics Platform"/>
            <consortium name="The Broad Institute Genome Sequencing Center for Infectious Disease"/>
            <person name="Wu L."/>
            <person name="Ma J."/>
        </authorList>
    </citation>
    <scope>NUCLEOTIDE SEQUENCE [LARGE SCALE GENOMIC DNA]</scope>
    <source>
        <strain evidence="13">JCM 15421</strain>
    </source>
</reference>
<evidence type="ECO:0000256" key="4">
    <source>
        <dbReference type="ARBA" id="ARBA00022832"/>
    </source>
</evidence>
<keyword evidence="13" id="KW-1185">Reference proteome</keyword>
<evidence type="ECO:0000256" key="3">
    <source>
        <dbReference type="ARBA" id="ARBA00022679"/>
    </source>
</evidence>
<dbReference type="CDD" id="cd00830">
    <property type="entry name" value="KAS_III"/>
    <property type="match status" value="1"/>
</dbReference>
<dbReference type="PANTHER" id="PTHR43091">
    <property type="entry name" value="3-OXOACYL-[ACYL-CARRIER-PROTEIN] SYNTHASE"/>
    <property type="match status" value="1"/>
</dbReference>
<dbReference type="InterPro" id="IPR013751">
    <property type="entry name" value="ACP_syn_III_N"/>
</dbReference>
<keyword evidence="8" id="KW-0963">Cytoplasm</keyword>
<feature type="active site" evidence="8">
    <location>
        <position position="280"/>
    </location>
</feature>
<feature type="active site" evidence="8">
    <location>
        <position position="143"/>
    </location>
</feature>
<evidence type="ECO:0000256" key="9">
    <source>
        <dbReference type="SAM" id="MobiDB-lite"/>
    </source>
</evidence>
<gene>
    <name evidence="8" type="primary">fabH</name>
    <name evidence="12" type="ORF">GCM10009105_28780</name>
</gene>
<keyword evidence="2 8" id="KW-0444">Lipid biosynthesis</keyword>
<evidence type="ECO:0000259" key="11">
    <source>
        <dbReference type="Pfam" id="PF08545"/>
    </source>
</evidence>
<organism evidence="12 13">
    <name type="scientific">Dokdonella soli</name>
    <dbReference type="NCBI Taxonomy" id="529810"/>
    <lineage>
        <taxon>Bacteria</taxon>
        <taxon>Pseudomonadati</taxon>
        <taxon>Pseudomonadota</taxon>
        <taxon>Gammaproteobacteria</taxon>
        <taxon>Lysobacterales</taxon>
        <taxon>Rhodanobacteraceae</taxon>
        <taxon>Dokdonella</taxon>
    </lineage>
</organism>
<dbReference type="NCBIfam" id="NF006829">
    <property type="entry name" value="PRK09352.1"/>
    <property type="match status" value="1"/>
</dbReference>
<accession>A0ABP3TXD7</accession>
<dbReference type="NCBIfam" id="TIGR00747">
    <property type="entry name" value="fabH"/>
    <property type="match status" value="1"/>
</dbReference>
<comment type="subcellular location">
    <subcellularLocation>
        <location evidence="8">Cytoplasm</location>
    </subcellularLocation>
</comment>
<dbReference type="EC" id="2.3.1.180" evidence="8"/>
<evidence type="ECO:0000256" key="6">
    <source>
        <dbReference type="ARBA" id="ARBA00023160"/>
    </source>
</evidence>
<comment type="caution">
    <text evidence="12">The sequence shown here is derived from an EMBL/GenBank/DDBJ whole genome shotgun (WGS) entry which is preliminary data.</text>
</comment>
<keyword evidence="4 8" id="KW-0276">Fatty acid metabolism</keyword>
<dbReference type="PANTHER" id="PTHR43091:SF1">
    <property type="entry name" value="BETA-KETOACYL-[ACYL-CARRIER-PROTEIN] SYNTHASE III, CHLOROPLASTIC"/>
    <property type="match status" value="1"/>
</dbReference>
<evidence type="ECO:0000256" key="8">
    <source>
        <dbReference type="HAMAP-Rule" id="MF_01815"/>
    </source>
</evidence>
<keyword evidence="6 8" id="KW-0275">Fatty acid biosynthesis</keyword>
<evidence type="ECO:0000313" key="12">
    <source>
        <dbReference type="EMBL" id="GAA0719880.1"/>
    </source>
</evidence>
<name>A0ABP3TXD7_9GAMM</name>
<evidence type="ECO:0000259" key="10">
    <source>
        <dbReference type="Pfam" id="PF08541"/>
    </source>
</evidence>
<comment type="subunit">
    <text evidence="8">Homodimer.</text>
</comment>
<feature type="region of interest" description="Disordered" evidence="9">
    <location>
        <begin position="1"/>
        <end position="23"/>
    </location>
</feature>
<evidence type="ECO:0000256" key="1">
    <source>
        <dbReference type="ARBA" id="ARBA00008642"/>
    </source>
</evidence>
<comment type="similarity">
    <text evidence="1 8">Belongs to the thiolase-like superfamily. FabH family.</text>
</comment>
<dbReference type="InterPro" id="IPR016039">
    <property type="entry name" value="Thiolase-like"/>
</dbReference>